<evidence type="ECO:0000259" key="1">
    <source>
        <dbReference type="Pfam" id="PF06114"/>
    </source>
</evidence>
<keyword evidence="3" id="KW-1185">Reference proteome</keyword>
<dbReference type="AlphaFoldDB" id="A0A1G9HA94"/>
<dbReference type="Proteomes" id="UP000198718">
    <property type="component" value="Unassembled WGS sequence"/>
</dbReference>
<gene>
    <name evidence="2" type="ORF">SAMN05660472_02601</name>
</gene>
<name>A0A1G9HA94_9FIRM</name>
<sequence length="146" mass="16758">MGLLDLYGTRNVYELYDALEISMVKLPEDNVMLQGNEGIYLRDYLDGESVYIRDDLDPEYEEFVLAHELGHALLHTDIHTNFFNGIPNRDKLDRQANYFAIKLLDFEGRLDSIALEGFTIEQIASTLSLPMMGLAMIKEMQEIYSA</sequence>
<evidence type="ECO:0000313" key="3">
    <source>
        <dbReference type="Proteomes" id="UP000198718"/>
    </source>
</evidence>
<dbReference type="InterPro" id="IPR010359">
    <property type="entry name" value="IrrE_HExxH"/>
</dbReference>
<reference evidence="2 3" key="1">
    <citation type="submission" date="2016-10" db="EMBL/GenBank/DDBJ databases">
        <authorList>
            <person name="de Groot N.N."/>
        </authorList>
    </citation>
    <scope>NUCLEOTIDE SEQUENCE [LARGE SCALE GENOMIC DNA]</scope>
    <source>
        <strain evidence="2 3">DSM 18346</strain>
    </source>
</reference>
<proteinExistence type="predicted"/>
<dbReference type="Gene3D" id="1.10.10.2910">
    <property type="match status" value="1"/>
</dbReference>
<organism evidence="2 3">
    <name type="scientific">Natronincola ferrireducens</name>
    <dbReference type="NCBI Taxonomy" id="393762"/>
    <lineage>
        <taxon>Bacteria</taxon>
        <taxon>Bacillati</taxon>
        <taxon>Bacillota</taxon>
        <taxon>Clostridia</taxon>
        <taxon>Peptostreptococcales</taxon>
        <taxon>Natronincolaceae</taxon>
        <taxon>Natronincola</taxon>
    </lineage>
</organism>
<dbReference type="EMBL" id="FNFP01000008">
    <property type="protein sequence ID" value="SDL09840.1"/>
    <property type="molecule type" value="Genomic_DNA"/>
</dbReference>
<feature type="domain" description="IrrE N-terminal-like" evidence="1">
    <location>
        <begin position="35"/>
        <end position="124"/>
    </location>
</feature>
<accession>A0A1G9HA94</accession>
<dbReference type="Pfam" id="PF06114">
    <property type="entry name" value="Peptidase_M78"/>
    <property type="match status" value="1"/>
</dbReference>
<evidence type="ECO:0000313" key="2">
    <source>
        <dbReference type="EMBL" id="SDL09840.1"/>
    </source>
</evidence>
<protein>
    <recommendedName>
        <fullName evidence="1">IrrE N-terminal-like domain-containing protein</fullName>
    </recommendedName>
</protein>
<dbReference type="OrthoDB" id="9816277at2"/>
<dbReference type="STRING" id="393762.SAMN05660472_02601"/>